<dbReference type="EMBL" id="CM046388">
    <property type="protein sequence ID" value="KAI8572185.1"/>
    <property type="molecule type" value="Genomic_DNA"/>
</dbReference>
<comment type="caution">
    <text evidence="1">The sequence shown here is derived from an EMBL/GenBank/DDBJ whole genome shotgun (WGS) entry which is preliminary data.</text>
</comment>
<gene>
    <name evidence="1" type="ORF">RHMOL_Rhmol01G0178600</name>
</gene>
<keyword evidence="2" id="KW-1185">Reference proteome</keyword>
<reference evidence="1" key="1">
    <citation type="submission" date="2022-02" db="EMBL/GenBank/DDBJ databases">
        <title>Plant Genome Project.</title>
        <authorList>
            <person name="Zhang R.-G."/>
        </authorList>
    </citation>
    <scope>NUCLEOTIDE SEQUENCE</scope>
    <source>
        <strain evidence="1">AT1</strain>
    </source>
</reference>
<organism evidence="1 2">
    <name type="scientific">Rhododendron molle</name>
    <name type="common">Chinese azalea</name>
    <name type="synonym">Azalea mollis</name>
    <dbReference type="NCBI Taxonomy" id="49168"/>
    <lineage>
        <taxon>Eukaryota</taxon>
        <taxon>Viridiplantae</taxon>
        <taxon>Streptophyta</taxon>
        <taxon>Embryophyta</taxon>
        <taxon>Tracheophyta</taxon>
        <taxon>Spermatophyta</taxon>
        <taxon>Magnoliopsida</taxon>
        <taxon>eudicotyledons</taxon>
        <taxon>Gunneridae</taxon>
        <taxon>Pentapetalae</taxon>
        <taxon>asterids</taxon>
        <taxon>Ericales</taxon>
        <taxon>Ericaceae</taxon>
        <taxon>Ericoideae</taxon>
        <taxon>Rhodoreae</taxon>
        <taxon>Rhododendron</taxon>
    </lineage>
</organism>
<proteinExistence type="predicted"/>
<evidence type="ECO:0000313" key="1">
    <source>
        <dbReference type="EMBL" id="KAI8572185.1"/>
    </source>
</evidence>
<sequence>MAKDGKKVFKPRELAQETKNYLEKRKKLINENYEKIEALGCKQLANPFFKKTTTAGKRRNKMDCAVNDDEDWQPRDGEDGSGSCFEDDECSLEDEECFGPRLSKVATTRKRVQLSAGPMSVVLQPLPTINQDQHGNHHVQLQKQSQP</sequence>
<dbReference type="Proteomes" id="UP001062846">
    <property type="component" value="Chromosome 1"/>
</dbReference>
<name>A0ACC0Q384_RHOML</name>
<protein>
    <submittedName>
        <fullName evidence="1">Uncharacterized protein</fullName>
    </submittedName>
</protein>
<accession>A0ACC0Q384</accession>
<evidence type="ECO:0000313" key="2">
    <source>
        <dbReference type="Proteomes" id="UP001062846"/>
    </source>
</evidence>